<protein>
    <submittedName>
        <fullName evidence="2">Uncharacterized protein</fullName>
    </submittedName>
</protein>
<feature type="region of interest" description="Disordered" evidence="1">
    <location>
        <begin position="54"/>
        <end position="125"/>
    </location>
</feature>
<reference evidence="3" key="2">
    <citation type="journal article" date="2010" name="Genome Res.">
        <title>Population genomic sequencing of Coccidioides fungi reveals recent hybridization and transposon control.</title>
        <authorList>
            <person name="Neafsey D.E."/>
            <person name="Barker B.M."/>
            <person name="Sharpton T.J."/>
            <person name="Stajich J.E."/>
            <person name="Park D.J."/>
            <person name="Whiston E."/>
            <person name="Hung C.-Y."/>
            <person name="McMahan C."/>
            <person name="White J."/>
            <person name="Sykes S."/>
            <person name="Heiman D."/>
            <person name="Young S."/>
            <person name="Zeng Q."/>
            <person name="Abouelleil A."/>
            <person name="Aftuck L."/>
            <person name="Bessette D."/>
            <person name="Brown A."/>
            <person name="FitzGerald M."/>
            <person name="Lui A."/>
            <person name="Macdonald J.P."/>
            <person name="Priest M."/>
            <person name="Orbach M.J."/>
            <person name="Galgiani J.N."/>
            <person name="Kirkland T.N."/>
            <person name="Cole G.T."/>
            <person name="Birren B.W."/>
            <person name="Henn M.R."/>
            <person name="Taylor J.W."/>
            <person name="Rounsley S.D."/>
        </authorList>
    </citation>
    <scope>GENOME REANNOTATION</scope>
    <source>
        <strain evidence="3">RS</strain>
    </source>
</reference>
<feature type="compositionally biased region" description="Basic and acidic residues" evidence="1">
    <location>
        <begin position="70"/>
        <end position="79"/>
    </location>
</feature>
<dbReference type="Proteomes" id="UP000001261">
    <property type="component" value="Unassembled WGS sequence"/>
</dbReference>
<evidence type="ECO:0000313" key="3">
    <source>
        <dbReference type="Proteomes" id="UP000001261"/>
    </source>
</evidence>
<reference evidence="3" key="1">
    <citation type="journal article" date="2009" name="Genome Res.">
        <title>Comparative genomic analyses of the human fungal pathogens Coccidioides and their relatives.</title>
        <authorList>
            <person name="Sharpton T.J."/>
            <person name="Stajich J.E."/>
            <person name="Rounsley S.D."/>
            <person name="Gardner M.J."/>
            <person name="Wortman J.R."/>
            <person name="Jordar V.S."/>
            <person name="Maiti R."/>
            <person name="Kodira C.D."/>
            <person name="Neafsey D.E."/>
            <person name="Zeng Q."/>
            <person name="Hung C.-Y."/>
            <person name="McMahan C."/>
            <person name="Muszewska A."/>
            <person name="Grynberg M."/>
            <person name="Mandel M.A."/>
            <person name="Kellner E.M."/>
            <person name="Barker B.M."/>
            <person name="Galgiani J.N."/>
            <person name="Orbach M.J."/>
            <person name="Kirkland T.N."/>
            <person name="Cole G.T."/>
            <person name="Henn M.R."/>
            <person name="Birren B.W."/>
            <person name="Taylor J.W."/>
        </authorList>
    </citation>
    <scope>NUCLEOTIDE SEQUENCE [LARGE SCALE GENOMIC DNA]</scope>
    <source>
        <strain evidence="3">RS</strain>
    </source>
</reference>
<name>A0A0D8JZ82_COCIM</name>
<proteinExistence type="predicted"/>
<dbReference type="KEGG" id="cim:CIMG_11224"/>
<dbReference type="AlphaFoldDB" id="A0A0D8JZ82"/>
<organism evidence="2 3">
    <name type="scientific">Coccidioides immitis (strain RS)</name>
    <name type="common">Valley fever fungus</name>
    <dbReference type="NCBI Taxonomy" id="246410"/>
    <lineage>
        <taxon>Eukaryota</taxon>
        <taxon>Fungi</taxon>
        <taxon>Dikarya</taxon>
        <taxon>Ascomycota</taxon>
        <taxon>Pezizomycotina</taxon>
        <taxon>Eurotiomycetes</taxon>
        <taxon>Eurotiomycetidae</taxon>
        <taxon>Onygenales</taxon>
        <taxon>Onygenaceae</taxon>
        <taxon>Coccidioides</taxon>
    </lineage>
</organism>
<sequence length="152" mass="16842">MTVEILGKYKDVPPSLPGLDGATAELIGTLKYLHVHTYDVCIFPITTTQPGKLLPPVAAIGRDQGGQQRASDDAPRKQFPETLPSPRSQGSSQRDLAQQRKPSRPLRCLVKNRSRKENSPSRTPYTGSIATFVVAQKNKYNTQHRRLFQFGG</sequence>
<keyword evidence="3" id="KW-1185">Reference proteome</keyword>
<dbReference type="GeneID" id="24163617"/>
<dbReference type="RefSeq" id="XP_012213707.1">
    <property type="nucleotide sequence ID" value="XM_012358284.1"/>
</dbReference>
<dbReference type="InParanoid" id="A0A0D8JZ82"/>
<dbReference type="EMBL" id="GG704916">
    <property type="protein sequence ID" value="KJF61578.1"/>
    <property type="molecule type" value="Genomic_DNA"/>
</dbReference>
<evidence type="ECO:0000313" key="2">
    <source>
        <dbReference type="EMBL" id="KJF61578.1"/>
    </source>
</evidence>
<gene>
    <name evidence="2" type="ORF">CIMG_11224</name>
</gene>
<dbReference type="VEuPathDB" id="FungiDB:CIMG_11224"/>
<accession>A0A0D8JZ82</accession>
<feature type="compositionally biased region" description="Polar residues" evidence="1">
    <location>
        <begin position="85"/>
        <end position="96"/>
    </location>
</feature>
<evidence type="ECO:0000256" key="1">
    <source>
        <dbReference type="SAM" id="MobiDB-lite"/>
    </source>
</evidence>